<evidence type="ECO:0000256" key="1">
    <source>
        <dbReference type="ARBA" id="ARBA00022741"/>
    </source>
</evidence>
<keyword evidence="4" id="KW-0812">Transmembrane</keyword>
<dbReference type="InterPro" id="IPR050206">
    <property type="entry name" value="FtsK/SpoIIIE/SftA"/>
</dbReference>
<dbReference type="CDD" id="cd01127">
    <property type="entry name" value="TrwB_TraG_TraD_VirD4"/>
    <property type="match status" value="1"/>
</dbReference>
<evidence type="ECO:0000259" key="5">
    <source>
        <dbReference type="PROSITE" id="PS50901"/>
    </source>
</evidence>
<name>A0ABU8YEG3_9MICO</name>
<feature type="transmembrane region" description="Helical" evidence="4">
    <location>
        <begin position="270"/>
        <end position="290"/>
    </location>
</feature>
<dbReference type="Proteomes" id="UP001370299">
    <property type="component" value="Unassembled WGS sequence"/>
</dbReference>
<feature type="binding site" evidence="3">
    <location>
        <begin position="663"/>
        <end position="670"/>
    </location>
    <ligand>
        <name>ATP</name>
        <dbReference type="ChEBI" id="CHEBI:30616"/>
    </ligand>
</feature>
<sequence>MTFTFTMVDRESGQTANVYVDGDDTRAVGELVAEAERLIATDVVASGRTPAYFVGEQPLDLAATVAESGVREGVVVARSLEQVPPQPLRPLTDAEIRIVSGLHAGTIVRVGTGTVTIGTATNATVRVPVSTTDEVEAEASGAETVPEVALLVSVTADGAKVRPANGFAGAVLDGAAVTEETDWPETAQLAIGGVLLGFGRAPDRGAHLSLADDGMSLEYNRPPRILPPDEHTRYQLPAPPTEPPARALPILMALAPMGMAVMFVSTTGRWIYLLIALLSPILMIITGLQGRRQGKKTYRQRIVEYEDTKARIEADATESLQSERARWIASAPDPAAVYETAVTPLPRLWERRRTDPDHLLVRVGTATQRSEVTIEDPEQLSHKRTVAWDATDVPVRIRLAERGVIGIAGPDDDARRLANWVVAQLATLQSPKDVTFTLLTDTTRTALWEWMSWLPHVRRDGADQPMTSIASNAATTARAIAELAAIIDARKEAGIGKKTPPADEIVVVMDGARRLRAMPSLVQVLKEGPTVGVFSICLDLDERLLPEECDAVVVVRDDRIRVTQQRSERIDDARPDLVDQDWLEWVARSLSPIVDASPDVQDGAIPSSARLLDVLQLEPPTSEAVQARWLLGGRSTTAVIGASIDGPFAIDLRNDGPHGLVAGTTGSGKSELLQTIVASLAVANRPDEMNFVLVDYKGGAAFKDCVDLPHTVGMVTDLDTHQVERALESLGAELRTREHALAEVGAKDLEDYQDLQAKRAASGDAIPSLPRLLIVIDEFASLARELPDFVKGLVNIAQRGRSLGIHLVLATQRPGGVVSPEIRANTNLRIALRVTDQSESQDVIGANDAARIAKTTPGRAYVRLGAASLLPFQSGRVGGRRPGTDDQEARPALVRELTFASYSEPAPRPAAVEAAASDVEVTDLSVLVASIGDATRALGTPEQRKPWLPPLGAVVGLDDVEAAGAAGTADLPPLAVAWGIEDHPGDQQQRPAVFDLDADGHLFVIGSPRSGRSQTLRTLAGAMALRLGVGDVHLYGIDCGNGALLALGALPHCGAVVQRHEPDRVSRLLGILLRTVQERQAAFASGGYSSIAEQRSDEHTTPLPHVVVFLDQWESFMATLADAENGALHDAVQTLLREGVGVGVHLIVSGDRTLTSGRMSSQVERKLLLALADRGDYNYEGINGKKLPESIPPGRGFRNATATETQVAVLPGGLGGRDQAAALRGIGDEVRAHVPATVPKPFRIDVLPRSITFEEAVRYLPSAEASVGRVALGVGGDELRLFTHDFVQDTPVFIVAGSPRSGKSTALVAMARHVLSAGGSVVAVTPRDSPLRALEGAPRATVVTDAGIGAEGLSAAVDTGSDGFTLVLVDDAEALKETPAEPVFRAIMDSDRGRSVGLVIAGDVEGVASGFRGWQVDAKKARRGMLLAPLSTVDGDLIGTKLSKSLVTQDRVPGRALLNDADQALRLVQVPAD</sequence>
<keyword evidence="2 3" id="KW-0067">ATP-binding</keyword>
<keyword evidence="4" id="KW-0472">Membrane</keyword>
<comment type="caution">
    <text evidence="6">The sequence shown here is derived from an EMBL/GenBank/DDBJ whole genome shotgun (WGS) entry which is preliminary data.</text>
</comment>
<dbReference type="InterPro" id="IPR003593">
    <property type="entry name" value="AAA+_ATPase"/>
</dbReference>
<dbReference type="SUPFAM" id="SSF52540">
    <property type="entry name" value="P-loop containing nucleoside triphosphate hydrolases"/>
    <property type="match status" value="2"/>
</dbReference>
<evidence type="ECO:0000313" key="7">
    <source>
        <dbReference type="Proteomes" id="UP001370299"/>
    </source>
</evidence>
<dbReference type="InterPro" id="IPR002543">
    <property type="entry name" value="FtsK_dom"/>
</dbReference>
<accession>A0ABU8YEG3</accession>
<dbReference type="SMART" id="SM00382">
    <property type="entry name" value="AAA"/>
    <property type="match status" value="3"/>
</dbReference>
<evidence type="ECO:0000256" key="4">
    <source>
        <dbReference type="SAM" id="Phobius"/>
    </source>
</evidence>
<evidence type="ECO:0000313" key="6">
    <source>
        <dbReference type="EMBL" id="MEK0172903.1"/>
    </source>
</evidence>
<dbReference type="PANTHER" id="PTHR22683:SF1">
    <property type="entry name" value="TYPE VII SECRETION SYSTEM PROTEIN ESSC"/>
    <property type="match status" value="1"/>
</dbReference>
<dbReference type="Pfam" id="PF01580">
    <property type="entry name" value="FtsK_SpoIIIE"/>
    <property type="match status" value="2"/>
</dbReference>
<gene>
    <name evidence="6" type="ORF">WMN62_15635</name>
</gene>
<dbReference type="InterPro" id="IPR027417">
    <property type="entry name" value="P-loop_NTPase"/>
</dbReference>
<feature type="domain" description="FtsK" evidence="5">
    <location>
        <begin position="645"/>
        <end position="841"/>
    </location>
</feature>
<evidence type="ECO:0000256" key="3">
    <source>
        <dbReference type="PROSITE-ProRule" id="PRU00289"/>
    </source>
</evidence>
<dbReference type="EMBL" id="JBBLYY010000077">
    <property type="protein sequence ID" value="MEK0172903.1"/>
    <property type="molecule type" value="Genomic_DNA"/>
</dbReference>
<feature type="transmembrane region" description="Helical" evidence="4">
    <location>
        <begin position="247"/>
        <end position="264"/>
    </location>
</feature>
<feature type="binding site" evidence="3">
    <location>
        <begin position="1006"/>
        <end position="1013"/>
    </location>
    <ligand>
        <name>ATP</name>
        <dbReference type="ChEBI" id="CHEBI:30616"/>
    </ligand>
</feature>
<proteinExistence type="predicted"/>
<dbReference type="Gene3D" id="3.40.50.300">
    <property type="entry name" value="P-loop containing nucleotide triphosphate hydrolases"/>
    <property type="match status" value="4"/>
</dbReference>
<evidence type="ECO:0000256" key="2">
    <source>
        <dbReference type="ARBA" id="ARBA00022840"/>
    </source>
</evidence>
<dbReference type="PANTHER" id="PTHR22683">
    <property type="entry name" value="SPORULATION PROTEIN RELATED"/>
    <property type="match status" value="1"/>
</dbReference>
<keyword evidence="7" id="KW-1185">Reference proteome</keyword>
<dbReference type="PROSITE" id="PS50901">
    <property type="entry name" value="FTSK"/>
    <property type="match status" value="2"/>
</dbReference>
<organism evidence="6 7">
    <name type="scientific">Curtobacterium citreum</name>
    <dbReference type="NCBI Taxonomy" id="2036"/>
    <lineage>
        <taxon>Bacteria</taxon>
        <taxon>Bacillati</taxon>
        <taxon>Actinomycetota</taxon>
        <taxon>Actinomycetes</taxon>
        <taxon>Micrococcales</taxon>
        <taxon>Microbacteriaceae</taxon>
        <taxon>Curtobacterium</taxon>
    </lineage>
</organism>
<reference evidence="6 7" key="1">
    <citation type="submission" date="2024-03" db="EMBL/GenBank/DDBJ databases">
        <title>Whole genomes of four grape xylem sap localized bacterial endophytes.</title>
        <authorList>
            <person name="Kumar G."/>
            <person name="Savka M.A."/>
        </authorList>
    </citation>
    <scope>NUCLEOTIDE SEQUENCE [LARGE SCALE GENOMIC DNA]</scope>
    <source>
        <strain evidence="6 7">RIT_GXS8</strain>
    </source>
</reference>
<keyword evidence="1 3" id="KW-0547">Nucleotide-binding</keyword>
<protein>
    <submittedName>
        <fullName evidence="6">FtsK/SpoIIIE domain-containing protein</fullName>
    </submittedName>
</protein>
<keyword evidence="4" id="KW-1133">Transmembrane helix</keyword>
<dbReference type="RefSeq" id="WP_340197738.1">
    <property type="nucleotide sequence ID" value="NZ_JBBKAP010000076.1"/>
</dbReference>
<feature type="domain" description="FtsK" evidence="5">
    <location>
        <begin position="989"/>
        <end position="1182"/>
    </location>
</feature>